<dbReference type="GO" id="GO:0004672">
    <property type="term" value="F:protein kinase activity"/>
    <property type="evidence" value="ECO:0007669"/>
    <property type="project" value="InterPro"/>
</dbReference>
<dbReference type="CDD" id="cd22249">
    <property type="entry name" value="UDM1_RNF168_RNF169-like"/>
    <property type="match status" value="1"/>
</dbReference>
<feature type="region of interest" description="Disordered" evidence="4">
    <location>
        <begin position="1421"/>
        <end position="1867"/>
    </location>
</feature>
<keyword evidence="5" id="KW-0812">Transmembrane</keyword>
<dbReference type="GeneID" id="24593606"/>
<dbReference type="InterPro" id="IPR013098">
    <property type="entry name" value="Ig_I-set"/>
</dbReference>
<feature type="domain" description="Ig-like" evidence="7">
    <location>
        <begin position="2321"/>
        <end position="2409"/>
    </location>
</feature>
<dbReference type="RefSeq" id="XP_051070355.1">
    <property type="nucleotide sequence ID" value="XM_051218657.1"/>
</dbReference>
<feature type="compositionally biased region" description="Basic and acidic residues" evidence="4">
    <location>
        <begin position="1389"/>
        <end position="1400"/>
    </location>
</feature>
<dbReference type="InterPro" id="IPR013783">
    <property type="entry name" value="Ig-like_fold"/>
</dbReference>
<dbReference type="SMART" id="SM00060">
    <property type="entry name" value="FN3"/>
    <property type="match status" value="7"/>
</dbReference>
<reference evidence="9" key="2">
    <citation type="journal article" date="2019" name="Gigascience">
        <title>High-quality Schistosoma haematobium genome achieved by single-molecule and long-range sequencing.</title>
        <authorList>
            <person name="Stroehlein A.J."/>
            <person name="Korhonen P.K."/>
            <person name="Chong T.M."/>
            <person name="Lim Y.L."/>
            <person name="Chan K.G."/>
            <person name="Webster B."/>
            <person name="Rollinson D."/>
            <person name="Brindley P.J."/>
            <person name="Gasser R.B."/>
            <person name="Young N.D."/>
        </authorList>
    </citation>
    <scope>NUCLEOTIDE SEQUENCE</scope>
</reference>
<feature type="region of interest" description="Disordered" evidence="4">
    <location>
        <begin position="1383"/>
        <end position="1403"/>
    </location>
</feature>
<dbReference type="SUPFAM" id="SSF48065">
    <property type="entry name" value="DBL homology domain (DH-domain)"/>
    <property type="match status" value="1"/>
</dbReference>
<feature type="region of interest" description="Disordered" evidence="4">
    <location>
        <begin position="4054"/>
        <end position="4086"/>
    </location>
</feature>
<comment type="caution">
    <text evidence="9">The sequence shown here is derived from an EMBL/GenBank/DDBJ whole genome shotgun (WGS) entry which is preliminary data.</text>
</comment>
<evidence type="ECO:0000256" key="1">
    <source>
        <dbReference type="ARBA" id="ARBA00006692"/>
    </source>
</evidence>
<feature type="transmembrane region" description="Helical" evidence="5">
    <location>
        <begin position="7"/>
        <end position="25"/>
    </location>
</feature>
<dbReference type="CDD" id="cd00096">
    <property type="entry name" value="Ig"/>
    <property type="match status" value="1"/>
</dbReference>
<feature type="domain" description="Protein kinase" evidence="6">
    <location>
        <begin position="3687"/>
        <end position="4001"/>
    </location>
</feature>
<dbReference type="SUPFAM" id="SSF50729">
    <property type="entry name" value="PH domain-like"/>
    <property type="match status" value="1"/>
</dbReference>
<evidence type="ECO:0000256" key="3">
    <source>
        <dbReference type="ARBA" id="ARBA00023319"/>
    </source>
</evidence>
<feature type="domain" description="Fibronectin type-III" evidence="8">
    <location>
        <begin position="3333"/>
        <end position="3431"/>
    </location>
</feature>
<dbReference type="GO" id="GO:0005524">
    <property type="term" value="F:ATP binding"/>
    <property type="evidence" value="ECO:0007669"/>
    <property type="project" value="InterPro"/>
</dbReference>
<dbReference type="CDD" id="cd00063">
    <property type="entry name" value="FN3"/>
    <property type="match status" value="4"/>
</dbReference>
<feature type="compositionally biased region" description="Basic and acidic residues" evidence="4">
    <location>
        <begin position="1426"/>
        <end position="1587"/>
    </location>
</feature>
<evidence type="ECO:0000256" key="4">
    <source>
        <dbReference type="SAM" id="MobiDB-lite"/>
    </source>
</evidence>
<dbReference type="PROSITE" id="PS50835">
    <property type="entry name" value="IG_LIKE"/>
    <property type="match status" value="4"/>
</dbReference>
<accession>A0A922S1G7</accession>
<feature type="region of interest" description="Disordered" evidence="4">
    <location>
        <begin position="1880"/>
        <end position="2100"/>
    </location>
</feature>
<feature type="compositionally biased region" description="Basic and acidic residues" evidence="4">
    <location>
        <begin position="1804"/>
        <end position="1814"/>
    </location>
</feature>
<keyword evidence="5" id="KW-0472">Membrane</keyword>
<feature type="compositionally biased region" description="Basic and acidic residues" evidence="4">
    <location>
        <begin position="1729"/>
        <end position="1794"/>
    </location>
</feature>
<feature type="compositionally biased region" description="Basic and acidic residues" evidence="4">
    <location>
        <begin position="4721"/>
        <end position="4741"/>
    </location>
</feature>
<evidence type="ECO:0000256" key="5">
    <source>
        <dbReference type="SAM" id="Phobius"/>
    </source>
</evidence>
<dbReference type="SMART" id="SM00220">
    <property type="entry name" value="S_TKc"/>
    <property type="match status" value="1"/>
</dbReference>
<dbReference type="PANTHER" id="PTHR13817">
    <property type="entry name" value="TITIN"/>
    <property type="match status" value="1"/>
</dbReference>
<sequence length="4847" mass="554693">MLQFYFGLYGLAIFLCFLGFLYALIEKAYKQLKININKSHLSNYSEIISSNSNQNSTTHKKISSIIEKVEPNNLMDTMKTNEIFESSYNQENNENQLNDSDISTPTEEMKTIINGKYIENNHDQIHAKLDISMKSFSERRQERRKRYKAKKGQSSSFGCFSINSSIDEYDTGNTLIEDSDETTNVSNCSMLSDSNDSQPDYFILETHNMCELRNSIQITNLDDAETDNINHNDINTMDKTDSLDDLLEKNIQFCEETCELGLKDCLLLVPKYTTIDSTEYKQSINITTISTEMKEGQVNGNQSTIPKRNPDSNMRSKINPDRESNSPSIASDIPIPKTRRLSLRSKRSFDCSFELWDENYFSMERKVSQLEGVHYAAFNVNKEKRESSPELVHLIEDQQVTCLDADNPDNWVVRVHPFLQNVNSFNKQTKKDNTLTDSQTIDENDTNDLVEVIVSNSQESQRTCEIKKIGRAKAVCLTRNLKSAQRGKRNPRESFREDVISFSNKQQESRMKLRYTLTELCDTELEYSRALKQLSDILDSLNGKIILNYSDNSEKILDYPKPISDNIKGLQDTLKRIIQFCGMFLEKLPLYSSDPGKSAESFTKTPERWYDYTLFFIHSDCLINHLTQIISNDIEISFSLSITDSMQKSTILINDQMDTSITTNQYFLNIPRKRLNVYNGLLKDITRYIAYDNTLINNLELAMIYISRVQRCSEEFIYFWSKVDINFNQIFNIEKLDENRLLLLFDECIPPPIIRITDIKIGQHKSIQLDQNEMRMERLILLPDHLLSLKKANENNSVYCWKVNRIINLDELRIGEYGNDGNDETSFELWNISGEAPIKLVFRITCPNIISRNAWVEDIRYAIKEKLNNSIEDTNIPKSIVGSHIEAYWNSKKRFSGIMELPSCPSESISEMYFDAMENVQQINSQNVHASQLSQIDKCEMIKTSFNQKSTSSSSYYTAEEPIDEIGKGQAPSTNLFESYSTLDGVQTPFSEDQQSLADFQMSPENRGNQTQPLTTTSTNMTGTDTLAKQLTVNAGEQIQFNASFTITGPVAYETTWYMNGEPMKPDIGAEMILSDRDTRLLISNADPLIHSGTYSCRCRLFEGTETAVYFCVNILTAKLDRNDTNDNESDQLKLTNFMQADLFHPITKELDLPIGKLLEIQVKIDEETVLKQMENNNKENIQVNWYQNSTLIEPSSTCEMLKIDDQFILRSTTNNLQPDKLYNYKCMLRLPENSSMSPAPSITIPVSFHCPTVKELETEFKNCIDKNKATVENNRIFEVKLGEDDAFQLNIPIQHGSHDQDFVVWWTHEDELLTGDHLPSKESEYNCSLELSKKSNEMIAKLSKTPTGTNDCGIYKCWTVSQSLKDNIVRCTNVAVTVRQEEATLSEKSNDKEKEKEAKNLQGDKISMVDGVETNLLNKEDEEINREVPSMKKEEEEKKRNAENIFKQEEQDLKKRESEETKRKEEEIVRLRRYEEEASKKRVEEEGKNKEVEETAMKRKQKKDAESKRKEVELRRKEEEIAKMEEEEIERKRKEVEDAESKRKEEVELRRKEEEIAKMEEEEIEGKRKEVEDAESKRKEEVELRRKERKVTKMKKEEAETDKKQKDGEIAGIKKEDEVEKRQHKEEEDERLASHKADKEEPITKTKKDYMEGKEGSMNKTDGKGYKKESKEGKDEKKKKLVPTKDQAENGMKTKPVGDVELKPESETSQKKNIRGVTEQTKDTGQGEEIKTVLETDSEMKRVVGEFNRGEKDSEENKVDVRVGDTAESLTDEKREKGKNKVEKSDEIQTLDKGKRRRGSRSTWKDDNKDSEKLVGQITVENEVDRTKQTLEKEDRLDDQNQKEVITSEAEEFPEHHDEKDKNKTETVKAVHNQITIDFNNSESTSQNKQTLIDQVTNSGLELKSVKKDKKKEKDGETGHETKEKKKSDGKIGMDNTESIVSTEYPTENHVNNKPESFKDYQQINTESFQKPQRRESKAKKHGKDTKKNRSVADTTSTTTTTTGNDEDLAKDYIKNKEENEPKTQMNLVGVEIGKNNQEVLDTMPTTDALQNEAENREKQWKEEKKKKREKSKNVDKENEDNYVSTRRQSIVGEQDPNKIELIEDQKQVEKRKKHRKSITEVDKNDVQCEPLKAEEKYMETNTMDDDQSEKKIKEEYKGMELKSDLKLNNSEKQDILNDQYKTNEYDTVYLSPIKDLDHDHEDDNNNIFSTELLSKYICKQGETLKLAVELKNNVFVKYFEWLVNEKMIDPESTADFVVWQTGNWIALTIPNVRPDLTGTYKLRVVTPSGEYYTTGDLSVNGQKLQTKPYIPSQVEGLKPLFTKKLQDYTAEVNETVRFSGRLVAEPPATIIWKHNGIQIENNKRIEIYNDNINPLLIIQNVKDEDYGEYICSASNVLGQTETKAVLYIQSTLYEPNSYEHDTTEPYESTARPTRCSVLPSRVSNIELIEVNDDGFKIAWDPLNEQVTYNVEISNDAGRWWKPVLTNLHEVSAYISNDIACPLNPVQVRIVAENEFGLGPPCFPVLRLPIRACLPHMQAVKPEVESEEATAIKIRWCPAVPALTPNQLHKNVMLNPSQLLGKVTYAVEIREGSQSEWCRVASDIPFRSYTCHLRPGISSAIRIVAKNRYGESCPTPMAIVQLDPNSLVPDLSLDPPWIAISHPGDNITVKKSNIRLLWKPAYMPEFCTSCVKGLKPLYRVEWRRGLSGHWVDLACGISECETGYPLPRDLVESVIRETHMGNDLSFSTANSNSSIEFRIFSYNDFGESGPTKSYRLKASQISRGQDCRKNSQISDKINDRDQYDHLSLLDKLPIISSSKIPRREVQMMSIDPKLGVTLKWDRCTSSDINKSSDDHYNLHGRYRIQRKTSNDADSNSSPDMSNWTVVCREDDLIHGEQYVLDVKPGKTEQFVRILSLQEDKEGNLNWLDTHEILRIPALHEICPPAPLDIEVKLTPPVETSGSAGVRVTWKPPNFELPLNDNYLTQIKNHAQIDYRIEARTTLSDLAPWRQIGIVSGLLGSIDDHKAEPGSQLIYRITPINQFGEGPSSSSYPIKLPLLLTTLERCIEDFRFLILGSNTIQLRWRLGDTVIDALGFRRNPNQSYNMTSHLDTDESAEICERVKFSIERRDGYAGDWYPIREQINGNLHNKIILSNFEYLDKEIACRIIANVDGQQTKPSRPINISIKTDFLVPDFSAFKPHFNVTSVEEYLISWDDPDIQSLYTSHILNLSIPQVLQKDTTYAIQIQHEGSIEWTTIASNLDTNQWTWIQPNPLIGYHVRILPSNQFGFGHPTRNVLIPPQVIIPDLTFMRPSVESPSDILIGRAAPELVWQIPKSYTLDRTFTPYTFEVQIKAVEKSINRETNDVGKNSEKSKSTNNENIWRVLASGLKRNRLSLEHLNPEQEYWLRIVAVTEYGRGTPSQPVRKMADLTAKHSRYASASVGVIHEPTPTSPSFTDPETSVIYAPIYGQLELKCTFSPVNGENETRFNWYFDGKLLDTNVNTIYPTLNQKFYNTVSKSGDTAVLHLNGLSENDFGSYICKAVHILGTSEKEFIVKMADAPVFLEVPTPLLTVKLHSRFELPCYIDALPPPTIIWTRDSKRIVESHRTKIGKAEKQSINKTPRMSNCEFSTDATLSVEKCIYQDSGLYTLTAENIAGRIMTSCLIHVEENPTPTKITLRWTNIEKHYFVLRRLESDSFSETHLLIDKKTNREYIGKLFKLNNPISRINGAREMECLTRLCHKNVLQLIDAFISDNVLILVYEKLSGSNLLDSVLACENWSEMGTAAVIRSILEALEHIHNQGVVHYDIQPENLLFVKKTIDNYDCGNSSDNPDLLRALASLVTDVVSQTDRHKMNVFSNLLKVTGFSAAQTYNTNSQNCVTCVLPLRYRPEYVSPEILLLIQQTNGTVPGTIHTYSENLGPPSDIWSLGVLTYILLAGWPPFIDYETGSILTDDILQAIIPFDVPEMENISNEGKDFISQLLQADPTKRPSAKECLSHPWIQIFSHSENKSEYILKKLKKYKEFYNSIQPVYIISDEKNYNSDLKNHLASMIRQPTPSEDTESVLSSRSSSILGLRESSEPYSESQSQLLDRYEAHDFIDERFIIPPNTNIPTADDASEIIEQKFNLQRQNTLTEATSLEESTYTLIKEQEKSSVNPDQENQPTSVKRNEIGNKFSVPVFASLLRDAYFSIHTREVRFTCQLASAPYLPEGISDYEEIISEIYPTGLNFNKITSSSAAAAWYLDGCLLSDGPGVSLGVEQGGWLWLCLSDLRPEQDRSVIECVVRNRAGKSRTKARLLFSDMPKPPGRPGLIDIRPTEALISWLSSTSDSNEDLIYRLDIKYSERDNEPPSWHRLGFTVDCRYLTNNLKPGVYYRVRVSARNSFGWGNYSIASSDFRTPIVSMDQSPTILSPNERTWIFNWRQSANIYALSDHPIALQYAIDQPISVPPPPDKILQELNRYNGIIPSLDVLKSICRPICLINKGTYTKLILGKTHPMLNEGVNFNNVRHQSISLPPRLLSKITYLNLEDNNLLKKARREALMLTILHGSCGGTYSSFEDFYSEQHNSYLYTNQRQLLPSGWSTGWLEDDAVKPTRSISVMQWIPGGRLIDVLCGRVEYTEFSVMMWSQQILSALKWFYACFLGQPHGNICPEHILVARRTSSLPDIVLTGFGHESVLDETNNYFSAPELCKNKSKSMASDLWSVGAVMRLLLTGENPNEIDVQRKNSTSDESIKQQYDKTKIKQSNELSSTINSENTLPTYSRNHLNIKKLKRFSKPARKFIYNCLNPSPRKRGTVDFWLNSHWFNFNADNVNNLTSVIIPTNLLRSCKLVLDQKTNVDETEELQFP</sequence>
<dbReference type="SMART" id="SM00409">
    <property type="entry name" value="IG"/>
    <property type="match status" value="6"/>
</dbReference>
<comment type="similarity">
    <text evidence="1">Belongs to the protein kinase superfamily. CAMK Ser/Thr protein kinase family.</text>
</comment>
<dbReference type="Pfam" id="PF00069">
    <property type="entry name" value="Pkinase"/>
    <property type="match status" value="2"/>
</dbReference>
<dbReference type="InterPro" id="IPR036116">
    <property type="entry name" value="FN3_sf"/>
</dbReference>
<dbReference type="SUPFAM" id="SSF56112">
    <property type="entry name" value="Protein kinase-like (PK-like)"/>
    <property type="match status" value="2"/>
</dbReference>
<feature type="compositionally biased region" description="Basic and acidic residues" evidence="4">
    <location>
        <begin position="2009"/>
        <end position="2023"/>
    </location>
</feature>
<feature type="compositionally biased region" description="Basic and acidic residues" evidence="4">
    <location>
        <begin position="1854"/>
        <end position="1867"/>
    </location>
</feature>
<reference evidence="9" key="3">
    <citation type="submission" date="2021-06" db="EMBL/GenBank/DDBJ databases">
        <title>Chromosome-level genome assembly for S. haematobium.</title>
        <authorList>
            <person name="Stroehlein A.J."/>
        </authorList>
    </citation>
    <scope>NUCLEOTIDE SEQUENCE</scope>
</reference>
<dbReference type="InterPro" id="IPR003599">
    <property type="entry name" value="Ig_sub"/>
</dbReference>
<dbReference type="InterPro" id="IPR003961">
    <property type="entry name" value="FN3_dom"/>
</dbReference>
<feature type="domain" description="Fibronectin type-III" evidence="8">
    <location>
        <begin position="2946"/>
        <end position="3059"/>
    </location>
</feature>
<keyword evidence="2" id="KW-0677">Repeat</keyword>
<feature type="compositionally biased region" description="Polar residues" evidence="4">
    <location>
        <begin position="1937"/>
        <end position="1951"/>
    </location>
</feature>
<proteinExistence type="inferred from homology"/>
<feature type="compositionally biased region" description="Basic and acidic residues" evidence="4">
    <location>
        <begin position="1824"/>
        <end position="1843"/>
    </location>
</feature>
<feature type="region of interest" description="Disordered" evidence="4">
    <location>
        <begin position="4721"/>
        <end position="4748"/>
    </location>
</feature>
<feature type="compositionally biased region" description="Basic and acidic residues" evidence="4">
    <location>
        <begin position="1913"/>
        <end position="1933"/>
    </location>
</feature>
<feature type="compositionally biased region" description="Low complexity" evidence="4">
    <location>
        <begin position="4063"/>
        <end position="4086"/>
    </location>
</feature>
<dbReference type="Pfam" id="PF00041">
    <property type="entry name" value="fn3"/>
    <property type="match status" value="1"/>
</dbReference>
<dbReference type="EMBL" id="AMPZ03000002">
    <property type="protein sequence ID" value="KAH9589819.1"/>
    <property type="molecule type" value="Genomic_DNA"/>
</dbReference>
<feature type="domain" description="Ig-like" evidence="7">
    <location>
        <begin position="1013"/>
        <end position="1098"/>
    </location>
</feature>
<feature type="compositionally biased region" description="Polar residues" evidence="4">
    <location>
        <begin position="2036"/>
        <end position="2051"/>
    </location>
</feature>
<reference evidence="9" key="4">
    <citation type="journal article" date="2022" name="PLoS Pathog.">
        <title>Chromosome-level genome of Schistosoma haematobium underpins genome-wide explorations of molecular variation.</title>
        <authorList>
            <person name="Stroehlein A.J."/>
            <person name="Korhonen P.K."/>
            <person name="Lee V.V."/>
            <person name="Ralph S.A."/>
            <person name="Mentink-Kane M."/>
            <person name="You H."/>
            <person name="McManus D.P."/>
            <person name="Tchuente L.T."/>
            <person name="Stothard J.R."/>
            <person name="Kaur P."/>
            <person name="Dudchenko O."/>
            <person name="Aiden E.L."/>
            <person name="Yang B."/>
            <person name="Yang H."/>
            <person name="Emery A.M."/>
            <person name="Webster B.L."/>
            <person name="Brindley P.J."/>
            <person name="Rollinson D."/>
            <person name="Chang B.C.H."/>
            <person name="Gasser R.B."/>
            <person name="Young N.D."/>
        </authorList>
    </citation>
    <scope>NUCLEOTIDE SEQUENCE</scope>
</reference>
<evidence type="ECO:0000256" key="2">
    <source>
        <dbReference type="ARBA" id="ARBA00022737"/>
    </source>
</evidence>
<dbReference type="InterPro" id="IPR003598">
    <property type="entry name" value="Ig_sub2"/>
</dbReference>
<feature type="compositionally biased region" description="Polar residues" evidence="4">
    <location>
        <begin position="1961"/>
        <end position="1972"/>
    </location>
</feature>
<dbReference type="CTD" id="24593606"/>
<organism evidence="9 10">
    <name type="scientific">Schistosoma haematobium</name>
    <name type="common">Blood fluke</name>
    <dbReference type="NCBI Taxonomy" id="6185"/>
    <lineage>
        <taxon>Eukaryota</taxon>
        <taxon>Metazoa</taxon>
        <taxon>Spiralia</taxon>
        <taxon>Lophotrochozoa</taxon>
        <taxon>Platyhelminthes</taxon>
        <taxon>Trematoda</taxon>
        <taxon>Digenea</taxon>
        <taxon>Strigeidida</taxon>
        <taxon>Schistosomatoidea</taxon>
        <taxon>Schistosomatidae</taxon>
        <taxon>Schistosoma</taxon>
    </lineage>
</organism>
<feature type="compositionally biased region" description="Basic and acidic residues" evidence="4">
    <location>
        <begin position="1595"/>
        <end position="1679"/>
    </location>
</feature>
<gene>
    <name evidence="9" type="ORF">MS3_00010298</name>
</gene>
<dbReference type="Gene3D" id="1.10.510.10">
    <property type="entry name" value="Transferase(Phosphotransferase) domain 1"/>
    <property type="match status" value="2"/>
</dbReference>
<keyword evidence="3" id="KW-0393">Immunoglobulin domain</keyword>
<feature type="domain" description="Protein kinase" evidence="6">
    <location>
        <begin position="4475"/>
        <end position="4805"/>
    </location>
</feature>
<dbReference type="SUPFAM" id="SSF49265">
    <property type="entry name" value="Fibronectin type III"/>
    <property type="match status" value="4"/>
</dbReference>
<feature type="compositionally biased region" description="Basic residues" evidence="4">
    <location>
        <begin position="1978"/>
        <end position="1991"/>
    </location>
</feature>
<evidence type="ECO:0000259" key="6">
    <source>
        <dbReference type="PROSITE" id="PS50011"/>
    </source>
</evidence>
<dbReference type="Proteomes" id="UP000471633">
    <property type="component" value="Unassembled WGS sequence"/>
</dbReference>
<dbReference type="InterPro" id="IPR007110">
    <property type="entry name" value="Ig-like_dom"/>
</dbReference>
<name>A0A922S1G7_SCHHA</name>
<dbReference type="SMART" id="SM00408">
    <property type="entry name" value="IGc2"/>
    <property type="match status" value="3"/>
</dbReference>
<evidence type="ECO:0000313" key="9">
    <source>
        <dbReference type="EMBL" id="KAH9589819.1"/>
    </source>
</evidence>
<keyword evidence="10" id="KW-1185">Reference proteome</keyword>
<feature type="compositionally biased region" description="Basic and acidic residues" evidence="4">
    <location>
        <begin position="1697"/>
        <end position="1711"/>
    </location>
</feature>
<keyword evidence="5" id="KW-1133">Transmembrane helix</keyword>
<dbReference type="Gene3D" id="2.60.40.10">
    <property type="entry name" value="Immunoglobulins"/>
    <property type="match status" value="9"/>
</dbReference>
<feature type="compositionally biased region" description="Polar residues" evidence="4">
    <location>
        <begin position="1880"/>
        <end position="1901"/>
    </location>
</feature>
<dbReference type="InterPro" id="IPR036179">
    <property type="entry name" value="Ig-like_dom_sf"/>
</dbReference>
<dbReference type="Pfam" id="PF07679">
    <property type="entry name" value="I-set"/>
    <property type="match status" value="2"/>
</dbReference>
<dbReference type="InterPro" id="IPR011009">
    <property type="entry name" value="Kinase-like_dom_sf"/>
</dbReference>
<feature type="compositionally biased region" description="Basic and acidic residues" evidence="4">
    <location>
        <begin position="2055"/>
        <end position="2065"/>
    </location>
</feature>
<dbReference type="PANTHER" id="PTHR13817:SF166">
    <property type="entry name" value="NEURONAL IGCAM-RELATED"/>
    <property type="match status" value="1"/>
</dbReference>
<dbReference type="InterPro" id="IPR050964">
    <property type="entry name" value="Striated_Muscle_Regulatory"/>
</dbReference>
<dbReference type="InterPro" id="IPR000719">
    <property type="entry name" value="Prot_kinase_dom"/>
</dbReference>
<evidence type="ECO:0000313" key="10">
    <source>
        <dbReference type="Proteomes" id="UP000471633"/>
    </source>
</evidence>
<feature type="domain" description="Fibronectin type-III" evidence="8">
    <location>
        <begin position="4305"/>
        <end position="4401"/>
    </location>
</feature>
<dbReference type="SUPFAM" id="SSF48726">
    <property type="entry name" value="Immunoglobulin"/>
    <property type="match status" value="5"/>
</dbReference>
<dbReference type="InterPro" id="IPR035899">
    <property type="entry name" value="DBL_dom_sf"/>
</dbReference>
<reference evidence="9" key="1">
    <citation type="journal article" date="2012" name="Nat. Genet.">
        <title>Whole-genome sequence of Schistosoma haematobium.</title>
        <authorList>
            <person name="Young N.D."/>
            <person name="Jex A.R."/>
            <person name="Li B."/>
            <person name="Liu S."/>
            <person name="Yang L."/>
            <person name="Xiong Z."/>
            <person name="Li Y."/>
            <person name="Cantacessi C."/>
            <person name="Hall R.S."/>
            <person name="Xu X."/>
            <person name="Chen F."/>
            <person name="Wu X."/>
            <person name="Zerlotini A."/>
            <person name="Oliveira G."/>
            <person name="Hofmann A."/>
            <person name="Zhang G."/>
            <person name="Fang X."/>
            <person name="Kang Y."/>
            <person name="Campbell B.E."/>
            <person name="Loukas A."/>
            <person name="Ranganathan S."/>
            <person name="Rollinson D."/>
            <person name="Rinaldi G."/>
            <person name="Brindley P.J."/>
            <person name="Yang H."/>
            <person name="Wang J."/>
            <person name="Wang J."/>
            <person name="Gasser R.B."/>
        </authorList>
    </citation>
    <scope>NUCLEOTIDE SEQUENCE</scope>
</reference>
<evidence type="ECO:0000259" key="7">
    <source>
        <dbReference type="PROSITE" id="PS50835"/>
    </source>
</evidence>
<evidence type="ECO:0000259" key="8">
    <source>
        <dbReference type="PROSITE" id="PS50853"/>
    </source>
</evidence>
<feature type="region of interest" description="Disordered" evidence="4">
    <location>
        <begin position="4149"/>
        <end position="4168"/>
    </location>
</feature>
<feature type="compositionally biased region" description="Polar residues" evidence="4">
    <location>
        <begin position="4153"/>
        <end position="4166"/>
    </location>
</feature>
<dbReference type="FunFam" id="2.60.40.10:FF:000080">
    <property type="entry name" value="Myosin light chain kinase, smooth muscle"/>
    <property type="match status" value="1"/>
</dbReference>
<feature type="domain" description="Ig-like" evidence="7">
    <location>
        <begin position="3458"/>
        <end position="3556"/>
    </location>
</feature>
<feature type="region of interest" description="Disordered" evidence="4">
    <location>
        <begin position="296"/>
        <end position="333"/>
    </location>
</feature>
<dbReference type="PROSITE" id="PS50853">
    <property type="entry name" value="FN3"/>
    <property type="match status" value="3"/>
</dbReference>
<protein>
    <submittedName>
        <fullName evidence="9">Uncharacterized protein</fullName>
    </submittedName>
</protein>
<dbReference type="PROSITE" id="PS50011">
    <property type="entry name" value="PROTEIN_KINASE_DOM"/>
    <property type="match status" value="2"/>
</dbReference>
<feature type="domain" description="Ig-like" evidence="7">
    <location>
        <begin position="3561"/>
        <end position="3661"/>
    </location>
</feature>
<feature type="compositionally biased region" description="Polar residues" evidence="4">
    <location>
        <begin position="298"/>
        <end position="316"/>
    </location>
</feature>